<dbReference type="AlphaFoldDB" id="A0A8S2DGC8"/>
<accession>A0A8S2DGC8</accession>
<gene>
    <name evidence="1" type="ORF">OVA965_LOCUS12555</name>
    <name evidence="2" type="ORF">TMI583_LOCUS12559</name>
</gene>
<dbReference type="EMBL" id="CAJNOK010005071">
    <property type="protein sequence ID" value="CAF0959432.1"/>
    <property type="molecule type" value="Genomic_DNA"/>
</dbReference>
<dbReference type="Gene3D" id="3.30.420.10">
    <property type="entry name" value="Ribonuclease H-like superfamily/Ribonuclease H"/>
    <property type="match status" value="1"/>
</dbReference>
<dbReference type="InterPro" id="IPR036397">
    <property type="entry name" value="RNaseH_sf"/>
</dbReference>
<comment type="caution">
    <text evidence="1">The sequence shown here is derived from an EMBL/GenBank/DDBJ whole genome shotgun (WGS) entry which is preliminary data.</text>
</comment>
<dbReference type="Proteomes" id="UP000677228">
    <property type="component" value="Unassembled WGS sequence"/>
</dbReference>
<proteinExistence type="predicted"/>
<dbReference type="GO" id="GO:0003676">
    <property type="term" value="F:nucleic acid binding"/>
    <property type="evidence" value="ECO:0007669"/>
    <property type="project" value="InterPro"/>
</dbReference>
<dbReference type="EMBL" id="CAJOBA010005076">
    <property type="protein sequence ID" value="CAF3732256.1"/>
    <property type="molecule type" value="Genomic_DNA"/>
</dbReference>
<name>A0A8S2DGC8_9BILA</name>
<dbReference type="Proteomes" id="UP000682733">
    <property type="component" value="Unassembled WGS sequence"/>
</dbReference>
<sequence length="377" mass="44057">LSPVSINLSNEISHKTQMEQQFESEYHDPLEQLEKALATAKQIEQQLLAKLPDMNSLRKISSWYYGHKKQLFNEELRHKYPMFKFTTTTSTKQIIEIVPQIYYIHKQTTKSAIKYLIDTIRACKITSFVLDTESDPSTTPAKPSLIQILPVPSFCSPLLVILIEVQWLSPLSSSHGQLIKQLCDVIFQEQHEFIAWGRIDDELEKFRHFNLFKPSNIVYIRNMQKEFRPYYNHHHPHASDCPGLEQISLVDDELDLAVSQDSLEFDHDPDHELCTCEFRPYKDPYNPNAWSLQRAIALGFEQFLDKAYTCAKWSGGIDLNLGTWKFRDPVLRSQQELLRRNMEKYAANDVVSVLYIFQRIESQHKKKTTKIKRPIPN</sequence>
<organism evidence="1 3">
    <name type="scientific">Didymodactylos carnosus</name>
    <dbReference type="NCBI Taxonomy" id="1234261"/>
    <lineage>
        <taxon>Eukaryota</taxon>
        <taxon>Metazoa</taxon>
        <taxon>Spiralia</taxon>
        <taxon>Gnathifera</taxon>
        <taxon>Rotifera</taxon>
        <taxon>Eurotatoria</taxon>
        <taxon>Bdelloidea</taxon>
        <taxon>Philodinida</taxon>
        <taxon>Philodinidae</taxon>
        <taxon>Didymodactylos</taxon>
    </lineage>
</organism>
<protein>
    <submittedName>
        <fullName evidence="1">Uncharacterized protein</fullName>
    </submittedName>
</protein>
<reference evidence="1" key="1">
    <citation type="submission" date="2021-02" db="EMBL/GenBank/DDBJ databases">
        <authorList>
            <person name="Nowell W R."/>
        </authorList>
    </citation>
    <scope>NUCLEOTIDE SEQUENCE</scope>
</reference>
<evidence type="ECO:0000313" key="1">
    <source>
        <dbReference type="EMBL" id="CAF0959432.1"/>
    </source>
</evidence>
<evidence type="ECO:0000313" key="2">
    <source>
        <dbReference type="EMBL" id="CAF3732256.1"/>
    </source>
</evidence>
<feature type="non-terminal residue" evidence="1">
    <location>
        <position position="1"/>
    </location>
</feature>
<evidence type="ECO:0000313" key="3">
    <source>
        <dbReference type="Proteomes" id="UP000677228"/>
    </source>
</evidence>